<name>A0AAJ0D8D2_9PEZI</name>
<accession>A0AAJ0D8D2</accession>
<dbReference type="AlphaFoldDB" id="A0AAJ0D8D2"/>
<organism evidence="3 4">
    <name type="scientific">Extremus antarcticus</name>
    <dbReference type="NCBI Taxonomy" id="702011"/>
    <lineage>
        <taxon>Eukaryota</taxon>
        <taxon>Fungi</taxon>
        <taxon>Dikarya</taxon>
        <taxon>Ascomycota</taxon>
        <taxon>Pezizomycotina</taxon>
        <taxon>Dothideomycetes</taxon>
        <taxon>Dothideomycetidae</taxon>
        <taxon>Mycosphaerellales</taxon>
        <taxon>Extremaceae</taxon>
        <taxon>Extremus</taxon>
    </lineage>
</organism>
<reference evidence="3" key="1">
    <citation type="submission" date="2023-04" db="EMBL/GenBank/DDBJ databases">
        <title>Black Yeasts Isolated from many extreme environments.</title>
        <authorList>
            <person name="Coleine C."/>
            <person name="Stajich J.E."/>
            <person name="Selbmann L."/>
        </authorList>
    </citation>
    <scope>NUCLEOTIDE SEQUENCE</scope>
    <source>
        <strain evidence="3">CCFEE 5312</strain>
    </source>
</reference>
<evidence type="ECO:0000313" key="4">
    <source>
        <dbReference type="Proteomes" id="UP001271007"/>
    </source>
</evidence>
<gene>
    <name evidence="3" type="ORF">LTR09_009815</name>
</gene>
<feature type="signal peptide" evidence="1">
    <location>
        <begin position="1"/>
        <end position="20"/>
    </location>
</feature>
<keyword evidence="4" id="KW-1185">Reference proteome</keyword>
<feature type="chain" id="PRO_5042495705" description="DUF7029 domain-containing protein" evidence="1">
    <location>
        <begin position="21"/>
        <end position="167"/>
    </location>
</feature>
<evidence type="ECO:0000256" key="1">
    <source>
        <dbReference type="SAM" id="SignalP"/>
    </source>
</evidence>
<dbReference type="Proteomes" id="UP001271007">
    <property type="component" value="Unassembled WGS sequence"/>
</dbReference>
<dbReference type="Pfam" id="PF22974">
    <property type="entry name" value="DUF7029"/>
    <property type="match status" value="1"/>
</dbReference>
<sequence length="167" mass="18568">MAAFPVAVIGLLSLKHYAAAYTASIPNINDVSSFGAMGSRDMSAPPEFSAHWLHGFEGHNWKRQASEIMDDTELHTEESWYWGPAGNPIANVTGYADTDTTRFLSMERFSDVISSTQCSGTEIKVTFRTQVGYAAAQDSWTWMNQDGRHVYISLEAGTCDNDKRQPY</sequence>
<protein>
    <recommendedName>
        <fullName evidence="2">DUF7029 domain-containing protein</fullName>
    </recommendedName>
</protein>
<comment type="caution">
    <text evidence="3">The sequence shown here is derived from an EMBL/GenBank/DDBJ whole genome shotgun (WGS) entry which is preliminary data.</text>
</comment>
<dbReference type="EMBL" id="JAWDJX010000044">
    <property type="protein sequence ID" value="KAK3048920.1"/>
    <property type="molecule type" value="Genomic_DNA"/>
</dbReference>
<keyword evidence="1" id="KW-0732">Signal</keyword>
<feature type="domain" description="DUF7029" evidence="2">
    <location>
        <begin position="99"/>
        <end position="167"/>
    </location>
</feature>
<dbReference type="InterPro" id="IPR054293">
    <property type="entry name" value="DUF7029"/>
</dbReference>
<proteinExistence type="predicted"/>
<evidence type="ECO:0000313" key="3">
    <source>
        <dbReference type="EMBL" id="KAK3048920.1"/>
    </source>
</evidence>
<evidence type="ECO:0000259" key="2">
    <source>
        <dbReference type="Pfam" id="PF22974"/>
    </source>
</evidence>